<proteinExistence type="predicted"/>
<sequence length="77" mass="8092">MLTLFLKLLQHAVFGIGGRGEGVGIGAVAAGDGSGGTEAIVKQKGVGSSQAMEDCRSHSIRTFNLQYVLLILTFNFH</sequence>
<organism evidence="1 2">
    <name type="scientific">Trifolium pratense</name>
    <name type="common">Red clover</name>
    <dbReference type="NCBI Taxonomy" id="57577"/>
    <lineage>
        <taxon>Eukaryota</taxon>
        <taxon>Viridiplantae</taxon>
        <taxon>Streptophyta</taxon>
        <taxon>Embryophyta</taxon>
        <taxon>Tracheophyta</taxon>
        <taxon>Spermatophyta</taxon>
        <taxon>Magnoliopsida</taxon>
        <taxon>eudicotyledons</taxon>
        <taxon>Gunneridae</taxon>
        <taxon>Pentapetalae</taxon>
        <taxon>rosids</taxon>
        <taxon>fabids</taxon>
        <taxon>Fabales</taxon>
        <taxon>Fabaceae</taxon>
        <taxon>Papilionoideae</taxon>
        <taxon>50 kb inversion clade</taxon>
        <taxon>NPAAA clade</taxon>
        <taxon>Hologalegina</taxon>
        <taxon>IRL clade</taxon>
        <taxon>Trifolieae</taxon>
        <taxon>Trifolium</taxon>
    </lineage>
</organism>
<accession>A0ACB0IPT1</accession>
<keyword evidence="2" id="KW-1185">Reference proteome</keyword>
<protein>
    <submittedName>
        <fullName evidence="1">Uncharacterized protein</fullName>
    </submittedName>
</protein>
<evidence type="ECO:0000313" key="2">
    <source>
        <dbReference type="Proteomes" id="UP001177021"/>
    </source>
</evidence>
<dbReference type="EMBL" id="CASHSV030000002">
    <property type="protein sequence ID" value="CAJ2633946.1"/>
    <property type="molecule type" value="Genomic_DNA"/>
</dbReference>
<comment type="caution">
    <text evidence="1">The sequence shown here is derived from an EMBL/GenBank/DDBJ whole genome shotgun (WGS) entry which is preliminary data.</text>
</comment>
<gene>
    <name evidence="1" type="ORF">MILVUS5_LOCUS4960</name>
</gene>
<reference evidence="1" key="1">
    <citation type="submission" date="2023-10" db="EMBL/GenBank/DDBJ databases">
        <authorList>
            <person name="Rodriguez Cubillos JULIANA M."/>
            <person name="De Vega J."/>
        </authorList>
    </citation>
    <scope>NUCLEOTIDE SEQUENCE</scope>
</reference>
<name>A0ACB0IPT1_TRIPR</name>
<evidence type="ECO:0000313" key="1">
    <source>
        <dbReference type="EMBL" id="CAJ2633946.1"/>
    </source>
</evidence>
<dbReference type="Proteomes" id="UP001177021">
    <property type="component" value="Unassembled WGS sequence"/>
</dbReference>